<dbReference type="Gene3D" id="1.10.260.40">
    <property type="entry name" value="lambda repressor-like DNA-binding domains"/>
    <property type="match status" value="1"/>
</dbReference>
<protein>
    <submittedName>
        <fullName evidence="2">XRE family transcriptional regulator</fullName>
    </submittedName>
</protein>
<dbReference type="RefSeq" id="WP_006345921.1">
    <property type="nucleotide sequence ID" value="NZ_CP029159.1"/>
</dbReference>
<dbReference type="PROSITE" id="PS50943">
    <property type="entry name" value="HTH_CROC1"/>
    <property type="match status" value="1"/>
</dbReference>
<dbReference type="InterPro" id="IPR001387">
    <property type="entry name" value="Cro/C1-type_HTH"/>
</dbReference>
<dbReference type="GO" id="GO:0003677">
    <property type="term" value="F:DNA binding"/>
    <property type="evidence" value="ECO:0007669"/>
    <property type="project" value="InterPro"/>
</dbReference>
<dbReference type="SUPFAM" id="SSF47413">
    <property type="entry name" value="lambda repressor-like DNA-binding domains"/>
    <property type="match status" value="1"/>
</dbReference>
<dbReference type="AlphaFoldDB" id="I2N860"/>
<evidence type="ECO:0000259" key="1">
    <source>
        <dbReference type="PROSITE" id="PS50943"/>
    </source>
</evidence>
<evidence type="ECO:0000313" key="2">
    <source>
        <dbReference type="EMBL" id="QKM66920.1"/>
    </source>
</evidence>
<organism evidence="2 3">
    <name type="scientific">Streptomyces tsukubensis (strain DSM 42081 / NBRC 108919 / NRRL 18488 / 9993)</name>
    <dbReference type="NCBI Taxonomy" id="1114943"/>
    <lineage>
        <taxon>Bacteria</taxon>
        <taxon>Bacillati</taxon>
        <taxon>Actinomycetota</taxon>
        <taxon>Actinomycetes</taxon>
        <taxon>Kitasatosporales</taxon>
        <taxon>Streptomycetaceae</taxon>
        <taxon>Streptomyces</taxon>
    </lineage>
</organism>
<sequence>MLKGVQDEARDLSRAVTTLDVEEQLRRVAQLQEQVDGLASGFIGRARHHRVTWVTISAIFKISEDTARHRYTERLILRRLGQFSRRPLPSSLRELFTTKPPVPLHSAEASAAGQTGESALDESIPIREPTGAALNRLAPVLSMLVRTARLSNKEVSDLIGCSGSYLSRILSGERVPTWALTQKIARACGADPEVLRAVWESEKLSSRCRDIHYIDYAGDRGQSAAERLRKAIRTLHLRAGRPQPEDIAVASRWALSFTDADGILKGHNLPTWESLTNFILTLGGKPYQFKEIFNQAEGEIRTEGALPSSASGELPLD</sequence>
<dbReference type="CDD" id="cd00093">
    <property type="entry name" value="HTH_XRE"/>
    <property type="match status" value="1"/>
</dbReference>
<evidence type="ECO:0000313" key="3">
    <source>
        <dbReference type="Proteomes" id="UP000005940"/>
    </source>
</evidence>
<proteinExistence type="predicted"/>
<dbReference type="EMBL" id="CP029159">
    <property type="protein sequence ID" value="QKM66920.1"/>
    <property type="molecule type" value="Genomic_DNA"/>
</dbReference>
<name>I2N860_STRT9</name>
<dbReference type="Pfam" id="PF13560">
    <property type="entry name" value="HTH_31"/>
    <property type="match status" value="1"/>
</dbReference>
<dbReference type="Proteomes" id="UP000005940">
    <property type="component" value="Chromosome"/>
</dbReference>
<reference evidence="2 3" key="1">
    <citation type="journal article" date="2012" name="J. Bacteriol.">
        <title>Draft genome of Streptomyces tsukubaensis NRRL 18488, the producer of the clinically important immunosuppressant tacrolimus (FK506).</title>
        <authorList>
            <person name="Barreiro C."/>
            <person name="Prieto C."/>
            <person name="Sola-Landa A."/>
            <person name="Solera E."/>
            <person name="Martinez-Castro M."/>
            <person name="Perez-Redondo R."/>
            <person name="Garcia-Estrada C."/>
            <person name="Aparicio J.F."/>
            <person name="Fernandez-Martinez L.T."/>
            <person name="Santos-Aberturas J."/>
            <person name="Salehi-Najafabadi Z."/>
            <person name="Rodriguez-Garcia A."/>
            <person name="Tauch A."/>
            <person name="Martin J.F."/>
        </authorList>
    </citation>
    <scope>NUCLEOTIDE SEQUENCE [LARGE SCALE GENOMIC DNA]</scope>
    <source>
        <strain evidence="3">DSM 42081 / NBRC 108919 / NRRL 18488 / 9993</strain>
    </source>
</reference>
<dbReference type="InterPro" id="IPR010982">
    <property type="entry name" value="Lambda_DNA-bd_dom_sf"/>
</dbReference>
<keyword evidence="3" id="KW-1185">Reference proteome</keyword>
<gene>
    <name evidence="2" type="ORF">STSU_006770</name>
</gene>
<feature type="domain" description="HTH cro/C1-type" evidence="1">
    <location>
        <begin position="153"/>
        <end position="195"/>
    </location>
</feature>
<dbReference type="SMART" id="SM00530">
    <property type="entry name" value="HTH_XRE"/>
    <property type="match status" value="1"/>
</dbReference>
<accession>I2N860</accession>